<evidence type="ECO:0000256" key="2">
    <source>
        <dbReference type="SAM" id="MobiDB-lite"/>
    </source>
</evidence>
<dbReference type="Proteomes" id="UP001530293">
    <property type="component" value="Unassembled WGS sequence"/>
</dbReference>
<evidence type="ECO:0000313" key="4">
    <source>
        <dbReference type="Proteomes" id="UP001530293"/>
    </source>
</evidence>
<dbReference type="EMBL" id="JALLBG020000017">
    <property type="protein sequence ID" value="KAL3772063.1"/>
    <property type="molecule type" value="Genomic_DNA"/>
</dbReference>
<name>A0ABD3N7Q0_9STRA</name>
<keyword evidence="4" id="KW-1185">Reference proteome</keyword>
<feature type="region of interest" description="Disordered" evidence="2">
    <location>
        <begin position="374"/>
        <end position="398"/>
    </location>
</feature>
<gene>
    <name evidence="3" type="ORF">ACHAWU_008085</name>
</gene>
<dbReference type="AlphaFoldDB" id="A0ABD3N7Q0"/>
<dbReference type="PANTHER" id="PTHR11113:SF14">
    <property type="entry name" value="N-ACETYLGLUCOSAMINE-6-PHOSPHATE DEACETYLASE"/>
    <property type="match status" value="1"/>
</dbReference>
<feature type="region of interest" description="Disordered" evidence="2">
    <location>
        <begin position="190"/>
        <end position="209"/>
    </location>
</feature>
<comment type="caution">
    <text evidence="3">The sequence shown here is derived from an EMBL/GenBank/DDBJ whole genome shotgun (WGS) entry which is preliminary data.</text>
</comment>
<evidence type="ECO:0000313" key="3">
    <source>
        <dbReference type="EMBL" id="KAL3772063.1"/>
    </source>
</evidence>
<dbReference type="InterPro" id="IPR011059">
    <property type="entry name" value="Metal-dep_hydrolase_composite"/>
</dbReference>
<organism evidence="3 4">
    <name type="scientific">Discostella pseudostelligera</name>
    <dbReference type="NCBI Taxonomy" id="259834"/>
    <lineage>
        <taxon>Eukaryota</taxon>
        <taxon>Sar</taxon>
        <taxon>Stramenopiles</taxon>
        <taxon>Ochrophyta</taxon>
        <taxon>Bacillariophyta</taxon>
        <taxon>Coscinodiscophyceae</taxon>
        <taxon>Thalassiosirophycidae</taxon>
        <taxon>Stephanodiscales</taxon>
        <taxon>Stephanodiscaceae</taxon>
        <taxon>Discostella</taxon>
    </lineage>
</organism>
<dbReference type="SUPFAM" id="SSF51338">
    <property type="entry name" value="Composite domain of metallo-dependent hydrolases"/>
    <property type="match status" value="1"/>
</dbReference>
<feature type="compositionally biased region" description="Polar residues" evidence="2">
    <location>
        <begin position="12"/>
        <end position="26"/>
    </location>
</feature>
<protein>
    <recommendedName>
        <fullName evidence="5">N-acetylglucosamine-6-phosphate deacetylase</fullName>
    </recommendedName>
</protein>
<reference evidence="3 4" key="1">
    <citation type="submission" date="2024-10" db="EMBL/GenBank/DDBJ databases">
        <title>Updated reference genomes for cyclostephanoid diatoms.</title>
        <authorList>
            <person name="Roberts W.R."/>
            <person name="Alverson A.J."/>
        </authorList>
    </citation>
    <scope>NUCLEOTIDE SEQUENCE [LARGE SCALE GENOMIC DNA]</scope>
    <source>
        <strain evidence="3 4">AJA232-27</strain>
    </source>
</reference>
<feature type="region of interest" description="Disordered" evidence="2">
    <location>
        <begin position="1"/>
        <end position="88"/>
    </location>
</feature>
<proteinExistence type="predicted"/>
<evidence type="ECO:0000256" key="1">
    <source>
        <dbReference type="ARBA" id="ARBA00022801"/>
    </source>
</evidence>
<dbReference type="PANTHER" id="PTHR11113">
    <property type="entry name" value="N-ACETYLGLUCOSAMINE-6-PHOSPHATE DEACETYLASE"/>
    <property type="match status" value="1"/>
</dbReference>
<sequence length="639" mass="68001">MKRSADEAFVSNDDNGSAPDNQTTKPSSRVSLKSSSSSSSSFTTSSAASSLLRQDSPTTSTSDTPIPILHATKQSSSSITVTDDSDAPVINDDGLGRRIVVTTRLRNARILQRDGTLLPGSMDLSNGIITAVSIAARDGEVEEDGTLHARHENQVIEVIDCQNQILSPGYIDIQLNGAYGIDFSCQDGSNNECTSSNSTSDPTTSAATTRGGLEVQDILKVAQHLVRSGVTSFCPTMVSSSPQTYRRIIRLIRNARNVQQKELLQRNQQQSHKISIEGCNSGVGANILGMHLEGPFFASSKHGAHDLHHIRAPIHGISTVKEVYGINNDDNTSKYDIGDNIPPSLEDIDIITLAPELPGAFDAIKSLTRFDNTLNTAPSSKTNTTATTTTHSQQQQQQQQLHSVVVSCGHTNATYDEGMQALMSGSTLITHLFNAMNSFHHRTPGLIGLLSSSSSTKLEQLGLTRPYYSLIVDGIHVHESAVSMAYQCHPHGCILVTDAMAAMGLGDGLHSLGNMKVCTKGDCATVAGTNTLAGSVVSMDTCVKRFRQFTACTIGEALLCATLHPAMVLKRHTATSRGGGGGGINNDQGCAMSDDPIGILEVDAKADVILLNEELDVLATWVGGQLAFRKGKGDQSITD</sequence>
<keyword evidence="1" id="KW-0378">Hydrolase</keyword>
<dbReference type="SUPFAM" id="SSF51556">
    <property type="entry name" value="Metallo-dependent hydrolases"/>
    <property type="match status" value="1"/>
</dbReference>
<evidence type="ECO:0008006" key="5">
    <source>
        <dbReference type="Google" id="ProtNLM"/>
    </source>
</evidence>
<feature type="compositionally biased region" description="Low complexity" evidence="2">
    <location>
        <begin position="27"/>
        <end position="68"/>
    </location>
</feature>
<feature type="compositionally biased region" description="Low complexity" evidence="2">
    <location>
        <begin position="382"/>
        <end position="398"/>
    </location>
</feature>
<dbReference type="InterPro" id="IPR032466">
    <property type="entry name" value="Metal_Hydrolase"/>
</dbReference>
<dbReference type="Gene3D" id="3.20.20.140">
    <property type="entry name" value="Metal-dependent hydrolases"/>
    <property type="match status" value="1"/>
</dbReference>
<dbReference type="GO" id="GO:0016787">
    <property type="term" value="F:hydrolase activity"/>
    <property type="evidence" value="ECO:0007669"/>
    <property type="project" value="UniProtKB-KW"/>
</dbReference>
<accession>A0ABD3N7Q0</accession>